<reference evidence="7 8" key="1">
    <citation type="submission" date="2024-02" db="EMBL/GenBank/DDBJ databases">
        <title>A nitrogen-fixing paenibacillus bacterium.</title>
        <authorList>
            <person name="Zhang W.L."/>
            <person name="Chen S.F."/>
        </authorList>
    </citation>
    <scope>NUCLEOTIDE SEQUENCE [LARGE SCALE GENOMIC DNA]</scope>
    <source>
        <strain evidence="7 8">M1</strain>
    </source>
</reference>
<keyword evidence="8" id="KW-1185">Reference proteome</keyword>
<protein>
    <submittedName>
        <fullName evidence="7">Phage holin family protein</fullName>
    </submittedName>
</protein>
<proteinExistence type="inferred from homology"/>
<gene>
    <name evidence="7" type="ORF">V3851_26485</name>
</gene>
<comment type="subcellular location">
    <subcellularLocation>
        <location evidence="1">Membrane</location>
        <topology evidence="1">Multi-pass membrane protein</topology>
    </subcellularLocation>
</comment>
<evidence type="ECO:0000256" key="1">
    <source>
        <dbReference type="ARBA" id="ARBA00004141"/>
    </source>
</evidence>
<evidence type="ECO:0000313" key="7">
    <source>
        <dbReference type="EMBL" id="MEF2969322.1"/>
    </source>
</evidence>
<dbReference type="NCBIfam" id="TIGR01593">
    <property type="entry name" value="holin_tox_secr"/>
    <property type="match status" value="1"/>
</dbReference>
<dbReference type="Proteomes" id="UP001306950">
    <property type="component" value="Unassembled WGS sequence"/>
</dbReference>
<name>A0ABU7VZY5_9BACL</name>
<dbReference type="EMBL" id="JAZHPZ010000030">
    <property type="protein sequence ID" value="MEF2969322.1"/>
    <property type="molecule type" value="Genomic_DNA"/>
</dbReference>
<evidence type="ECO:0000313" key="8">
    <source>
        <dbReference type="Proteomes" id="UP001306950"/>
    </source>
</evidence>
<evidence type="ECO:0000256" key="3">
    <source>
        <dbReference type="ARBA" id="ARBA00022989"/>
    </source>
</evidence>
<dbReference type="RefSeq" id="WP_246061414.1">
    <property type="nucleotide sequence ID" value="NZ_JAZHPZ010000030.1"/>
</dbReference>
<evidence type="ECO:0000256" key="5">
    <source>
        <dbReference type="ARBA" id="ARBA00023600"/>
    </source>
</evidence>
<feature type="transmembrane region" description="Helical" evidence="6">
    <location>
        <begin position="6"/>
        <end position="23"/>
    </location>
</feature>
<accession>A0ABU7VZY5</accession>
<evidence type="ECO:0000256" key="2">
    <source>
        <dbReference type="ARBA" id="ARBA00022692"/>
    </source>
</evidence>
<comment type="similarity">
    <text evidence="5">Belongs to the bacteriophage holin family. Cp-1 holin subfamily.</text>
</comment>
<keyword evidence="2 6" id="KW-0812">Transmembrane</keyword>
<keyword evidence="4 6" id="KW-0472">Membrane</keyword>
<feature type="transmembrane region" description="Helical" evidence="6">
    <location>
        <begin position="35"/>
        <end position="55"/>
    </location>
</feature>
<keyword evidence="3 6" id="KW-1133">Transmembrane helix</keyword>
<organism evidence="7 8">
    <name type="scientific">Paenibacillus haidiansis</name>
    <dbReference type="NCBI Taxonomy" id="1574488"/>
    <lineage>
        <taxon>Bacteria</taxon>
        <taxon>Bacillati</taxon>
        <taxon>Bacillota</taxon>
        <taxon>Bacilli</taxon>
        <taxon>Bacillales</taxon>
        <taxon>Paenibacillaceae</taxon>
        <taxon>Paenibacillus</taxon>
    </lineage>
</organism>
<evidence type="ECO:0000256" key="4">
    <source>
        <dbReference type="ARBA" id="ARBA00023136"/>
    </source>
</evidence>
<dbReference type="Pfam" id="PF05105">
    <property type="entry name" value="Phage_holin_4_1"/>
    <property type="match status" value="1"/>
</dbReference>
<sequence length="81" mass="9277">MINSLLILVVADWLTGWGAAWINGELRSRKGYYGIARKVTIFLLVTITHFIDMALGNLQHFQNAVICFYIANELFKYPGER</sequence>
<evidence type="ECO:0000256" key="6">
    <source>
        <dbReference type="SAM" id="Phobius"/>
    </source>
</evidence>
<dbReference type="InterPro" id="IPR006480">
    <property type="entry name" value="Phage_holin_4_1"/>
</dbReference>
<comment type="caution">
    <text evidence="7">The sequence shown here is derived from an EMBL/GenBank/DDBJ whole genome shotgun (WGS) entry which is preliminary data.</text>
</comment>